<dbReference type="GO" id="GO:0070475">
    <property type="term" value="P:rRNA base methylation"/>
    <property type="evidence" value="ECO:0007669"/>
    <property type="project" value="TreeGrafter"/>
</dbReference>
<dbReference type="SUPFAM" id="SSF75217">
    <property type="entry name" value="alpha/beta knot"/>
    <property type="match status" value="1"/>
</dbReference>
<evidence type="ECO:0000256" key="7">
    <source>
        <dbReference type="ARBA" id="ARBA00022603"/>
    </source>
</evidence>
<keyword evidence="5 12" id="KW-0963">Cytoplasm</keyword>
<evidence type="ECO:0000313" key="15">
    <source>
        <dbReference type="EMBL" id="PSL41218.1"/>
    </source>
</evidence>
<name>A0A2P8H4S9_9BACL</name>
<dbReference type="SUPFAM" id="SSF88697">
    <property type="entry name" value="PUA domain-like"/>
    <property type="match status" value="1"/>
</dbReference>
<sequence length="246" mass="27481">MMQRYFVEGKIPGNKIVSITGDDAKHIAKVMRQSAGDQLLVVMEKKAFLAEIRSAEFDVEVELKGEIEAKTEMPKKVTIACGLPKGDKLELVTQKGTELGMYALMPFAAERSIVKWDSSKNDKKIARLQKIAKEAAEQSHRTHIPVIHKIHMFTQLMEAVQSFDAVVVAYEEEARRDVPTRFADILKSLYDKSSILLVFGPEGGISENEVSRLKEAGALFTSLGPRILRAETAPLYALSAFSYEYE</sequence>
<evidence type="ECO:0000256" key="8">
    <source>
        <dbReference type="ARBA" id="ARBA00022679"/>
    </source>
</evidence>
<comment type="subcellular location">
    <subcellularLocation>
        <location evidence="1 12">Cytoplasm</location>
    </subcellularLocation>
</comment>
<evidence type="ECO:0000259" key="14">
    <source>
        <dbReference type="Pfam" id="PF20260"/>
    </source>
</evidence>
<dbReference type="PANTHER" id="PTHR30027:SF3">
    <property type="entry name" value="16S RRNA (URACIL(1498)-N(3))-METHYLTRANSFERASE"/>
    <property type="match status" value="1"/>
</dbReference>
<dbReference type="GO" id="GO:0005737">
    <property type="term" value="C:cytoplasm"/>
    <property type="evidence" value="ECO:0007669"/>
    <property type="project" value="UniProtKB-SubCell"/>
</dbReference>
<dbReference type="PIRSF" id="PIRSF015601">
    <property type="entry name" value="MTase_slr0722"/>
    <property type="match status" value="1"/>
</dbReference>
<dbReference type="EMBL" id="PYAT01000003">
    <property type="protein sequence ID" value="PSL41218.1"/>
    <property type="molecule type" value="Genomic_DNA"/>
</dbReference>
<dbReference type="Proteomes" id="UP000242682">
    <property type="component" value="Unassembled WGS sequence"/>
</dbReference>
<evidence type="ECO:0000256" key="5">
    <source>
        <dbReference type="ARBA" id="ARBA00022490"/>
    </source>
</evidence>
<keyword evidence="9 12" id="KW-0949">S-adenosyl-L-methionine</keyword>
<feature type="domain" description="Ribosomal RNA small subunit methyltransferase E methyltransferase" evidence="13">
    <location>
        <begin position="72"/>
        <end position="241"/>
    </location>
</feature>
<dbReference type="PANTHER" id="PTHR30027">
    <property type="entry name" value="RIBOSOMAL RNA SMALL SUBUNIT METHYLTRANSFERASE E"/>
    <property type="match status" value="1"/>
</dbReference>
<dbReference type="NCBIfam" id="NF008691">
    <property type="entry name" value="PRK11713.1-4"/>
    <property type="match status" value="1"/>
</dbReference>
<dbReference type="Gene3D" id="3.40.1280.10">
    <property type="match status" value="1"/>
</dbReference>
<keyword evidence="7 12" id="KW-0489">Methyltransferase</keyword>
<evidence type="ECO:0000256" key="10">
    <source>
        <dbReference type="ARBA" id="ARBA00025699"/>
    </source>
</evidence>
<proteinExistence type="inferred from homology"/>
<evidence type="ECO:0000256" key="12">
    <source>
        <dbReference type="PIRNR" id="PIRNR015601"/>
    </source>
</evidence>
<reference evidence="15 16" key="1">
    <citation type="submission" date="2018-03" db="EMBL/GenBank/DDBJ databases">
        <title>Genomic Encyclopedia of Type Strains, Phase III (KMG-III): the genomes of soil and plant-associated and newly described type strains.</title>
        <authorList>
            <person name="Whitman W."/>
        </authorList>
    </citation>
    <scope>NUCLEOTIDE SEQUENCE [LARGE SCALE GENOMIC DNA]</scope>
    <source>
        <strain evidence="15 16">CGMCC 1.12259</strain>
    </source>
</reference>
<dbReference type="InterPro" id="IPR046886">
    <property type="entry name" value="RsmE_MTase_dom"/>
</dbReference>
<dbReference type="Gene3D" id="2.40.240.20">
    <property type="entry name" value="Hypothetical PUA domain-like, domain 1"/>
    <property type="match status" value="1"/>
</dbReference>
<evidence type="ECO:0000256" key="4">
    <source>
        <dbReference type="ARBA" id="ARBA00013673"/>
    </source>
</evidence>
<protein>
    <recommendedName>
        <fullName evidence="4 12">Ribosomal RNA small subunit methyltransferase E</fullName>
        <ecNumber evidence="3 12">2.1.1.193</ecNumber>
    </recommendedName>
</protein>
<evidence type="ECO:0000313" key="16">
    <source>
        <dbReference type="Proteomes" id="UP000242682"/>
    </source>
</evidence>
<gene>
    <name evidence="15" type="ORF">B0H99_103354</name>
</gene>
<keyword evidence="16" id="KW-1185">Reference proteome</keyword>
<comment type="caution">
    <text evidence="15">The sequence shown here is derived from an EMBL/GenBank/DDBJ whole genome shotgun (WGS) entry which is preliminary data.</text>
</comment>
<evidence type="ECO:0000256" key="1">
    <source>
        <dbReference type="ARBA" id="ARBA00004496"/>
    </source>
</evidence>
<dbReference type="Pfam" id="PF20260">
    <property type="entry name" value="PUA_4"/>
    <property type="match status" value="1"/>
</dbReference>
<comment type="similarity">
    <text evidence="2 12">Belongs to the RNA methyltransferase RsmE family.</text>
</comment>
<dbReference type="InterPro" id="IPR029028">
    <property type="entry name" value="Alpha/beta_knot_MTases"/>
</dbReference>
<evidence type="ECO:0000256" key="6">
    <source>
        <dbReference type="ARBA" id="ARBA00022552"/>
    </source>
</evidence>
<evidence type="ECO:0000256" key="9">
    <source>
        <dbReference type="ARBA" id="ARBA00022691"/>
    </source>
</evidence>
<evidence type="ECO:0000256" key="3">
    <source>
        <dbReference type="ARBA" id="ARBA00012328"/>
    </source>
</evidence>
<comment type="function">
    <text evidence="10 12">Specifically methylates the N3 position of the uracil ring of uridine 1498 (m3U1498) in 16S rRNA. Acts on the fully assembled 30S ribosomal subunit.</text>
</comment>
<accession>A0A2P8H4S9</accession>
<dbReference type="EC" id="2.1.1.193" evidence="3 12"/>
<dbReference type="InterPro" id="IPR029026">
    <property type="entry name" value="tRNA_m1G_MTases_N"/>
</dbReference>
<dbReference type="InterPro" id="IPR006700">
    <property type="entry name" value="RsmE"/>
</dbReference>
<feature type="domain" description="Ribosomal RNA small subunit methyltransferase E PUA-like" evidence="14">
    <location>
        <begin position="19"/>
        <end position="55"/>
    </location>
</feature>
<dbReference type="InterPro" id="IPR046887">
    <property type="entry name" value="RsmE_PUA-like"/>
</dbReference>
<evidence type="ECO:0000259" key="13">
    <source>
        <dbReference type="Pfam" id="PF04452"/>
    </source>
</evidence>
<dbReference type="InterPro" id="IPR015947">
    <property type="entry name" value="PUA-like_sf"/>
</dbReference>
<dbReference type="Pfam" id="PF04452">
    <property type="entry name" value="Methyltrans_RNA"/>
    <property type="match status" value="1"/>
</dbReference>
<keyword evidence="6 12" id="KW-0698">rRNA processing</keyword>
<dbReference type="NCBIfam" id="TIGR00046">
    <property type="entry name" value="RsmE family RNA methyltransferase"/>
    <property type="match status" value="1"/>
</dbReference>
<evidence type="ECO:0000256" key="11">
    <source>
        <dbReference type="ARBA" id="ARBA00047944"/>
    </source>
</evidence>
<organism evidence="15 16">
    <name type="scientific">Planomicrobium soli</name>
    <dbReference type="NCBI Taxonomy" id="1176648"/>
    <lineage>
        <taxon>Bacteria</taxon>
        <taxon>Bacillati</taxon>
        <taxon>Bacillota</taxon>
        <taxon>Bacilli</taxon>
        <taxon>Bacillales</taxon>
        <taxon>Caryophanaceae</taxon>
        <taxon>Planomicrobium</taxon>
    </lineage>
</organism>
<comment type="catalytic activity">
    <reaction evidence="11 12">
        <text>uridine(1498) in 16S rRNA + S-adenosyl-L-methionine = N(3)-methyluridine(1498) in 16S rRNA + S-adenosyl-L-homocysteine + H(+)</text>
        <dbReference type="Rhea" id="RHEA:42920"/>
        <dbReference type="Rhea" id="RHEA-COMP:10283"/>
        <dbReference type="Rhea" id="RHEA-COMP:10284"/>
        <dbReference type="ChEBI" id="CHEBI:15378"/>
        <dbReference type="ChEBI" id="CHEBI:57856"/>
        <dbReference type="ChEBI" id="CHEBI:59789"/>
        <dbReference type="ChEBI" id="CHEBI:65315"/>
        <dbReference type="ChEBI" id="CHEBI:74502"/>
        <dbReference type="EC" id="2.1.1.193"/>
    </reaction>
</comment>
<dbReference type="GO" id="GO:0070042">
    <property type="term" value="F:rRNA (uridine-N3-)-methyltransferase activity"/>
    <property type="evidence" value="ECO:0007669"/>
    <property type="project" value="TreeGrafter"/>
</dbReference>
<evidence type="ECO:0000256" key="2">
    <source>
        <dbReference type="ARBA" id="ARBA00005528"/>
    </source>
</evidence>
<keyword evidence="8 12" id="KW-0808">Transferase</keyword>
<dbReference type="CDD" id="cd18084">
    <property type="entry name" value="RsmE-like"/>
    <property type="match status" value="1"/>
</dbReference>
<dbReference type="AlphaFoldDB" id="A0A2P8H4S9"/>